<dbReference type="OrthoDB" id="9810101at2"/>
<dbReference type="Gene3D" id="1.10.3420.10">
    <property type="entry name" value="putative ntp pyrophosphohydrolase like domain"/>
    <property type="match status" value="1"/>
</dbReference>
<evidence type="ECO:0000313" key="1">
    <source>
        <dbReference type="EMBL" id="ASA26380.1"/>
    </source>
</evidence>
<accession>A0A2Z2KR68</accession>
<dbReference type="Proteomes" id="UP000249890">
    <property type="component" value="Chromosome"/>
</dbReference>
<dbReference type="Pfam" id="PF01503">
    <property type="entry name" value="PRA-PH"/>
    <property type="match status" value="1"/>
</dbReference>
<dbReference type="EMBL" id="CP021780">
    <property type="protein sequence ID" value="ASA26380.1"/>
    <property type="molecule type" value="Genomic_DNA"/>
</dbReference>
<evidence type="ECO:0000313" key="2">
    <source>
        <dbReference type="Proteomes" id="UP000249890"/>
    </source>
</evidence>
<evidence type="ECO:0008006" key="3">
    <source>
        <dbReference type="Google" id="ProtNLM"/>
    </source>
</evidence>
<dbReference type="KEGG" id="pdh:B9T62_18385"/>
<name>A0A2Z2KR68_9BACL</name>
<reference evidence="1 2" key="1">
    <citation type="submission" date="2017-06" db="EMBL/GenBank/DDBJ databases">
        <title>Complete genome sequence of Paenibacillus donghaensis KCTC 13049T isolated from East Sea sediment, South Korea.</title>
        <authorList>
            <person name="Jung B.K."/>
            <person name="Hong S.-J."/>
            <person name="Shin J.-H."/>
        </authorList>
    </citation>
    <scope>NUCLEOTIDE SEQUENCE [LARGE SCALE GENOMIC DNA]</scope>
    <source>
        <strain evidence="1 2">KCTC 13049</strain>
    </source>
</reference>
<gene>
    <name evidence="1" type="ORF">B9T62_18385</name>
</gene>
<dbReference type="InterPro" id="IPR023292">
    <property type="entry name" value="NTP_PyroPHydrolase-like_dom_sf"/>
</dbReference>
<organism evidence="1 2">
    <name type="scientific">Paenibacillus donghaensis</name>
    <dbReference type="NCBI Taxonomy" id="414771"/>
    <lineage>
        <taxon>Bacteria</taxon>
        <taxon>Bacillati</taxon>
        <taxon>Bacillota</taxon>
        <taxon>Bacilli</taxon>
        <taxon>Bacillales</taxon>
        <taxon>Paenibacillaceae</taxon>
        <taxon>Paenibacillus</taxon>
    </lineage>
</organism>
<dbReference type="InterPro" id="IPR021130">
    <property type="entry name" value="PRib-ATP_PPHydrolase-like"/>
</dbReference>
<sequence>MIKQPFQAEKTQFEQVREFHQAFNCPAPEVPTELSDKLSMNRASFILEEVIELLYATAGDKERFDRFFAELILNAEKTYDKQLKKPFPDNKLIGQIDAFTDILYFANGGFVETGIIPDKIFNLVHKANMGKIFPDGEPHYNEVGKVVKPDNWENDHAPEPKILIEANNQIELGAKRFE</sequence>
<protein>
    <recommendedName>
        <fullName evidence="3">HAD family hydrolase</fullName>
    </recommendedName>
</protein>
<keyword evidence="2" id="KW-1185">Reference proteome</keyword>
<dbReference type="AlphaFoldDB" id="A0A2Z2KR68"/>
<proteinExistence type="predicted"/>